<evidence type="ECO:0000313" key="4">
    <source>
        <dbReference type="Proteomes" id="UP000630887"/>
    </source>
</evidence>
<evidence type="ECO:0000256" key="1">
    <source>
        <dbReference type="SAM" id="Phobius"/>
    </source>
</evidence>
<dbReference type="EMBL" id="BONI01000099">
    <property type="protein sequence ID" value="GIG10764.1"/>
    <property type="molecule type" value="Genomic_DNA"/>
</dbReference>
<keyword evidence="4" id="KW-1185">Reference proteome</keyword>
<evidence type="ECO:0000259" key="2">
    <source>
        <dbReference type="Pfam" id="PF13399"/>
    </source>
</evidence>
<accession>A0A8J3L7W2</accession>
<keyword evidence="1" id="KW-1133">Transmembrane helix</keyword>
<gene>
    <name evidence="3" type="ORF">Cco03nite_74640</name>
</gene>
<protein>
    <recommendedName>
        <fullName evidence="2">LytR/CpsA/Psr regulator C-terminal domain-containing protein</fullName>
    </recommendedName>
</protein>
<reference evidence="3 4" key="1">
    <citation type="submission" date="2021-01" db="EMBL/GenBank/DDBJ databases">
        <title>Whole genome shotgun sequence of Catellatospora coxensis NBRC 107359.</title>
        <authorList>
            <person name="Komaki H."/>
            <person name="Tamura T."/>
        </authorList>
    </citation>
    <scope>NUCLEOTIDE SEQUENCE [LARGE SCALE GENOMIC DNA]</scope>
    <source>
        <strain evidence="3 4">NBRC 107359</strain>
    </source>
</reference>
<name>A0A8J3L7W2_9ACTN</name>
<dbReference type="AlphaFoldDB" id="A0A8J3L7W2"/>
<dbReference type="Pfam" id="PF13399">
    <property type="entry name" value="LytR_C"/>
    <property type="match status" value="1"/>
</dbReference>
<feature type="transmembrane region" description="Helical" evidence="1">
    <location>
        <begin position="20"/>
        <end position="41"/>
    </location>
</feature>
<keyword evidence="1" id="KW-0812">Transmembrane</keyword>
<sequence>MAAADLWLTGSGTEMQLARIRAIAIISTLAIIGITLAVITLNRDTQSEAPVAKSCPAGWVPVDDTLPDSESQVKINVYNATNTADLARNVAADFTNRKFKVEKTGNEKKAQPDIVAELRYGPKTVGAAQLLKAYFLNDVEPVFDIKRENDTIDVIIGGQFKQLATPTEMRQAVAALGRPELPEGTCAEKP</sequence>
<organism evidence="3 4">
    <name type="scientific">Catellatospora coxensis</name>
    <dbReference type="NCBI Taxonomy" id="310354"/>
    <lineage>
        <taxon>Bacteria</taxon>
        <taxon>Bacillati</taxon>
        <taxon>Actinomycetota</taxon>
        <taxon>Actinomycetes</taxon>
        <taxon>Micromonosporales</taxon>
        <taxon>Micromonosporaceae</taxon>
        <taxon>Catellatospora</taxon>
    </lineage>
</organism>
<feature type="domain" description="LytR/CpsA/Psr regulator C-terminal" evidence="2">
    <location>
        <begin position="72"/>
        <end position="160"/>
    </location>
</feature>
<keyword evidence="1" id="KW-0472">Membrane</keyword>
<comment type="caution">
    <text evidence="3">The sequence shown here is derived from an EMBL/GenBank/DDBJ whole genome shotgun (WGS) entry which is preliminary data.</text>
</comment>
<dbReference type="Proteomes" id="UP000630887">
    <property type="component" value="Unassembled WGS sequence"/>
</dbReference>
<evidence type="ECO:0000313" key="3">
    <source>
        <dbReference type="EMBL" id="GIG10764.1"/>
    </source>
</evidence>
<dbReference type="InterPro" id="IPR027381">
    <property type="entry name" value="LytR/CpsA/Psr_C"/>
</dbReference>
<proteinExistence type="predicted"/>
<dbReference type="Gene3D" id="3.30.70.2390">
    <property type="match status" value="1"/>
</dbReference>